<gene>
    <name evidence="2" type="ORF">EJ08DRAFT_634771</name>
</gene>
<name>A0A9P4TX27_9PEZI</name>
<proteinExistence type="predicted"/>
<sequence>MSADRNSPPLPSPNATGRRRSSIAGQFVDLFGARPSNAGGAGSNNLPGPITTAAAQAQQRRLSLTTVGLSGSPNQTSPFGSVRSRGDSISSSNSGTVEESPFEDGDAPTSSVPTTPFARRMSFGARAMQQNMRNPGNGNANVCHANLSLLLVGQGFDFAENLRNRAERSSVTGPSAATAPQSPPLHQRAKSVAVMEPPTQETPKQPRRPDAFQERILKGDFYMD</sequence>
<organism evidence="2 3">
    <name type="scientific">Tothia fuscella</name>
    <dbReference type="NCBI Taxonomy" id="1048955"/>
    <lineage>
        <taxon>Eukaryota</taxon>
        <taxon>Fungi</taxon>
        <taxon>Dikarya</taxon>
        <taxon>Ascomycota</taxon>
        <taxon>Pezizomycotina</taxon>
        <taxon>Dothideomycetes</taxon>
        <taxon>Pleosporomycetidae</taxon>
        <taxon>Venturiales</taxon>
        <taxon>Cylindrosympodiaceae</taxon>
        <taxon>Tothia</taxon>
    </lineage>
</organism>
<reference evidence="2" key="1">
    <citation type="journal article" date="2020" name="Stud. Mycol.">
        <title>101 Dothideomycetes genomes: a test case for predicting lifestyles and emergence of pathogens.</title>
        <authorList>
            <person name="Haridas S."/>
            <person name="Albert R."/>
            <person name="Binder M."/>
            <person name="Bloem J."/>
            <person name="Labutti K."/>
            <person name="Salamov A."/>
            <person name="Andreopoulos B."/>
            <person name="Baker S."/>
            <person name="Barry K."/>
            <person name="Bills G."/>
            <person name="Bluhm B."/>
            <person name="Cannon C."/>
            <person name="Castanera R."/>
            <person name="Culley D."/>
            <person name="Daum C."/>
            <person name="Ezra D."/>
            <person name="Gonzalez J."/>
            <person name="Henrissat B."/>
            <person name="Kuo A."/>
            <person name="Liang C."/>
            <person name="Lipzen A."/>
            <person name="Lutzoni F."/>
            <person name="Magnuson J."/>
            <person name="Mondo S."/>
            <person name="Nolan M."/>
            <person name="Ohm R."/>
            <person name="Pangilinan J."/>
            <person name="Park H.-J."/>
            <person name="Ramirez L."/>
            <person name="Alfaro M."/>
            <person name="Sun H."/>
            <person name="Tritt A."/>
            <person name="Yoshinaga Y."/>
            <person name="Zwiers L.-H."/>
            <person name="Turgeon B."/>
            <person name="Goodwin S."/>
            <person name="Spatafora J."/>
            <person name="Crous P."/>
            <person name="Grigoriev I."/>
        </authorList>
    </citation>
    <scope>NUCLEOTIDE SEQUENCE</scope>
    <source>
        <strain evidence="2">CBS 130266</strain>
    </source>
</reference>
<dbReference type="AlphaFoldDB" id="A0A9P4TX27"/>
<keyword evidence="3" id="KW-1185">Reference proteome</keyword>
<feature type="region of interest" description="Disordered" evidence="1">
    <location>
        <begin position="167"/>
        <end position="224"/>
    </location>
</feature>
<dbReference type="Proteomes" id="UP000800235">
    <property type="component" value="Unassembled WGS sequence"/>
</dbReference>
<accession>A0A9P4TX27</accession>
<evidence type="ECO:0000256" key="1">
    <source>
        <dbReference type="SAM" id="MobiDB-lite"/>
    </source>
</evidence>
<feature type="compositionally biased region" description="Polar residues" evidence="1">
    <location>
        <begin position="169"/>
        <end position="180"/>
    </location>
</feature>
<evidence type="ECO:0000313" key="2">
    <source>
        <dbReference type="EMBL" id="KAF2429919.1"/>
    </source>
</evidence>
<feature type="compositionally biased region" description="Basic and acidic residues" evidence="1">
    <location>
        <begin position="207"/>
        <end position="218"/>
    </location>
</feature>
<feature type="compositionally biased region" description="Low complexity" evidence="1">
    <location>
        <begin position="80"/>
        <end position="95"/>
    </location>
</feature>
<dbReference type="EMBL" id="MU007043">
    <property type="protein sequence ID" value="KAF2429919.1"/>
    <property type="molecule type" value="Genomic_DNA"/>
</dbReference>
<evidence type="ECO:0000313" key="3">
    <source>
        <dbReference type="Proteomes" id="UP000800235"/>
    </source>
</evidence>
<protein>
    <submittedName>
        <fullName evidence="2">Uncharacterized protein</fullName>
    </submittedName>
</protein>
<feature type="compositionally biased region" description="Polar residues" evidence="1">
    <location>
        <begin position="60"/>
        <end position="79"/>
    </location>
</feature>
<dbReference type="OrthoDB" id="5384020at2759"/>
<comment type="caution">
    <text evidence="2">The sequence shown here is derived from an EMBL/GenBank/DDBJ whole genome shotgun (WGS) entry which is preliminary data.</text>
</comment>
<feature type="region of interest" description="Disordered" evidence="1">
    <location>
        <begin position="1"/>
        <end position="116"/>
    </location>
</feature>